<keyword evidence="2" id="KW-1185">Reference proteome</keyword>
<dbReference type="STRING" id="321146.A0A139HMI1"/>
<dbReference type="PANTHER" id="PTHR40267:SF1">
    <property type="entry name" value="BLR3294 PROTEIN"/>
    <property type="match status" value="1"/>
</dbReference>
<comment type="caution">
    <text evidence="1">The sequence shown here is derived from an EMBL/GenBank/DDBJ whole genome shotgun (WGS) entry which is preliminary data.</text>
</comment>
<gene>
    <name evidence="1" type="ORF">AC578_10012</name>
</gene>
<dbReference type="PANTHER" id="PTHR40267">
    <property type="entry name" value="BLR3294 PROTEIN"/>
    <property type="match status" value="1"/>
</dbReference>
<evidence type="ECO:0008006" key="3">
    <source>
        <dbReference type="Google" id="ProtNLM"/>
    </source>
</evidence>
<proteinExistence type="predicted"/>
<accession>A0A139HMI1</accession>
<evidence type="ECO:0000313" key="2">
    <source>
        <dbReference type="Proteomes" id="UP000070133"/>
    </source>
</evidence>
<dbReference type="AlphaFoldDB" id="A0A139HMI1"/>
<dbReference type="InterPro" id="IPR053714">
    <property type="entry name" value="Iso_Racemase_Enz_sf"/>
</dbReference>
<dbReference type="EMBL" id="LFZN01000029">
    <property type="protein sequence ID" value="KXT03616.1"/>
    <property type="molecule type" value="Genomic_DNA"/>
</dbReference>
<name>A0A139HMI1_9PEZI</name>
<dbReference type="Pfam" id="PF17645">
    <property type="entry name" value="Amdase"/>
    <property type="match status" value="1"/>
</dbReference>
<sequence length="260" mass="27936">MPAPVIADLTTAKKIGFIVPSSNTAVETLTLSILQSLQANIIPLFTRLQVLTLSADSKTTSQFTSDKLITAAQLLADAGAHHIIWNGTSGMFTGGTLADDRRLAEHMTKAVGVPCSTNTIATIEALEVLGIKDVSIAVPYTDQVTSKVRSFYEKQGFNVHAAVAQKPTPKNNLEIARCSEDEIKAVVKESIVPGKTKAVLIACTNYPGTAYAADLEQELAGDEIRVLDSIAVSAWYALRQVGIKQTNKRLEKWGLLLDSL</sequence>
<reference evidence="1 2" key="1">
    <citation type="submission" date="2015-07" db="EMBL/GenBank/DDBJ databases">
        <title>Comparative genomics of the Sigatoka disease complex on banana suggests a link between parallel evolutionary changes in Pseudocercospora fijiensis and Pseudocercospora eumusae and increased virulence on the banana host.</title>
        <authorList>
            <person name="Chang T.-C."/>
            <person name="Salvucci A."/>
            <person name="Crous P.W."/>
            <person name="Stergiopoulos I."/>
        </authorList>
    </citation>
    <scope>NUCLEOTIDE SEQUENCE [LARGE SCALE GENOMIC DNA]</scope>
    <source>
        <strain evidence="1 2">CBS 114824</strain>
    </source>
</reference>
<protein>
    <recommendedName>
        <fullName evidence="3">Asp/Glu racemase</fullName>
    </recommendedName>
</protein>
<dbReference type="OrthoDB" id="414270at2759"/>
<evidence type="ECO:0000313" key="1">
    <source>
        <dbReference type="EMBL" id="KXT03616.1"/>
    </source>
</evidence>
<dbReference type="PIRSF" id="PIRSF015736">
    <property type="entry name" value="MI"/>
    <property type="match status" value="1"/>
</dbReference>
<dbReference type="Proteomes" id="UP000070133">
    <property type="component" value="Unassembled WGS sequence"/>
</dbReference>
<dbReference type="Gene3D" id="3.40.50.12500">
    <property type="match status" value="1"/>
</dbReference>
<dbReference type="InterPro" id="IPR026286">
    <property type="entry name" value="MaiA/AMDase"/>
</dbReference>
<organism evidence="1 2">
    <name type="scientific">Pseudocercospora eumusae</name>
    <dbReference type="NCBI Taxonomy" id="321146"/>
    <lineage>
        <taxon>Eukaryota</taxon>
        <taxon>Fungi</taxon>
        <taxon>Dikarya</taxon>
        <taxon>Ascomycota</taxon>
        <taxon>Pezizomycotina</taxon>
        <taxon>Dothideomycetes</taxon>
        <taxon>Dothideomycetidae</taxon>
        <taxon>Mycosphaerellales</taxon>
        <taxon>Mycosphaerellaceae</taxon>
        <taxon>Pseudocercospora</taxon>
    </lineage>
</organism>